<feature type="domain" description="TRSP" evidence="1">
    <location>
        <begin position="258"/>
        <end position="389"/>
    </location>
</feature>
<gene>
    <name evidence="3" type="ORF">NM203_18135</name>
</gene>
<keyword evidence="3" id="KW-0808">Transferase</keyword>
<dbReference type="SUPFAM" id="SSF53271">
    <property type="entry name" value="PRTase-like"/>
    <property type="match status" value="1"/>
</dbReference>
<dbReference type="PIRSF" id="PIRSF020967">
    <property type="entry name" value="UCP020967"/>
    <property type="match status" value="1"/>
</dbReference>
<sequence>MTAVRNAWATQVFGFEIIDVGGSEPATDLVLPGLRRNPRRAHLLVSTVLGKHIAVPPAAVVDAGHRLAACTREVLSDTAADVDVLGMAETATSLGHCVADGLDAATYIHTTRRDATPDRVYAAFQEGHSHATDHTVQPSGADVFDGARPLVIVDDEISTGTTALAAIAALHDVLPRPHYVVSSLVDLRTDAHRDRVRDAAAELGVPIDFVSLGTGRVVLPEGMTAAVNELAAPALNPTGARRGRHRRIAADWPATVPEGGRHGFLRTDRAPFDAAVDELAVRVGDALTPGQPVLVIGHEELMYLPLRLADSLTGRGFDTRFQTSTRSPAYVHDAPGYPLRTGFTFHPCERGEDGSRYMYNGWPGAQAVLVVDAVAATDRVEADGGIVDALTAAGYDVLVVVVGGPDADALARSR</sequence>
<proteinExistence type="predicted"/>
<dbReference type="Gene3D" id="3.40.50.2020">
    <property type="match status" value="1"/>
</dbReference>
<keyword evidence="3" id="KW-0328">Glycosyltransferase</keyword>
<dbReference type="InterPro" id="IPR011214">
    <property type="entry name" value="UCP020967"/>
</dbReference>
<organism evidence="3 4">
    <name type="scientific">Mycolicibacterium arenosum</name>
    <dbReference type="NCBI Taxonomy" id="2952157"/>
    <lineage>
        <taxon>Bacteria</taxon>
        <taxon>Bacillati</taxon>
        <taxon>Actinomycetota</taxon>
        <taxon>Actinomycetes</taxon>
        <taxon>Mycobacteriales</taxon>
        <taxon>Mycobacteriaceae</taxon>
        <taxon>Mycolicibacterium</taxon>
    </lineage>
</organism>
<keyword evidence="4" id="KW-1185">Reference proteome</keyword>
<dbReference type="Proteomes" id="UP001651690">
    <property type="component" value="Unassembled WGS sequence"/>
</dbReference>
<reference evidence="3 4" key="1">
    <citation type="submission" date="2022-06" db="EMBL/GenBank/DDBJ databases">
        <title>Mycolicibacterium sp. CAU 1645 isolated from seawater.</title>
        <authorList>
            <person name="Kim W."/>
        </authorList>
    </citation>
    <scope>NUCLEOTIDE SEQUENCE [LARGE SCALE GENOMIC DNA]</scope>
    <source>
        <strain evidence="3 4">CAU 1645</strain>
    </source>
</reference>
<evidence type="ECO:0000259" key="2">
    <source>
        <dbReference type="Pfam" id="PF15609"/>
    </source>
</evidence>
<dbReference type="EMBL" id="JANDBD010000007">
    <property type="protein sequence ID" value="MCP9274111.1"/>
    <property type="molecule type" value="Genomic_DNA"/>
</dbReference>
<dbReference type="InterPro" id="IPR029057">
    <property type="entry name" value="PRTase-like"/>
</dbReference>
<accession>A0ABT1M4M6</accession>
<dbReference type="InterPro" id="IPR041688">
    <property type="entry name" value="PRTase_2"/>
</dbReference>
<dbReference type="Pfam" id="PF12500">
    <property type="entry name" value="TRSP"/>
    <property type="match status" value="1"/>
</dbReference>
<evidence type="ECO:0000259" key="1">
    <source>
        <dbReference type="Pfam" id="PF12500"/>
    </source>
</evidence>
<evidence type="ECO:0000313" key="4">
    <source>
        <dbReference type="Proteomes" id="UP001651690"/>
    </source>
</evidence>
<dbReference type="RefSeq" id="WP_255061456.1">
    <property type="nucleotide sequence ID" value="NZ_JANDBD010000007.1"/>
</dbReference>
<dbReference type="GO" id="GO:0016757">
    <property type="term" value="F:glycosyltransferase activity"/>
    <property type="evidence" value="ECO:0007669"/>
    <property type="project" value="UniProtKB-KW"/>
</dbReference>
<name>A0ABT1M4M6_9MYCO</name>
<comment type="caution">
    <text evidence="3">The sequence shown here is derived from an EMBL/GenBank/DDBJ whole genome shotgun (WGS) entry which is preliminary data.</text>
</comment>
<dbReference type="Pfam" id="PF15609">
    <property type="entry name" value="PRTase_2"/>
    <property type="match status" value="1"/>
</dbReference>
<feature type="domain" description="Orotate phosphoribosyltransferase-like" evidence="2">
    <location>
        <begin position="31"/>
        <end position="215"/>
    </location>
</feature>
<dbReference type="InterPro" id="IPR022537">
    <property type="entry name" value="TRSP_dom"/>
</dbReference>
<protein>
    <submittedName>
        <fullName evidence="3">Phosphoribosyltransferase family protein</fullName>
    </submittedName>
</protein>
<evidence type="ECO:0000313" key="3">
    <source>
        <dbReference type="EMBL" id="MCP9274111.1"/>
    </source>
</evidence>